<keyword evidence="4" id="KW-0336">GPI-anchor</keyword>
<keyword evidence="6" id="KW-0325">Glycoprotein</keyword>
<sequence>MFLRAAILAAAALLLSRRTTATHTAMKEATWKPVCETEAELRKLPSMALTTLTRSQAEEDKMTTTGLKVMLYAAKTPAPKDSLRLSALATAILKIATKTRNDRQAYYTTAVKALASTQELVGQMEATMKILQLASHNSVFCLGNAAGTADGAANKELHGCRPTAAPLTTEAQAIDDSVISKTGYAMLSDIAGQDGIDTTGSKCIFTHTAANHQAWRNNDGQKKLLDGIFDFSTADQVHRSGFTTIAAGSHNRQADPLTKTAFLDVKAMKSGHKQSEEADEVSILKTAVTSGEAKAAIKQLLAATEKETKPGAHEEEAEQTVSTTFKASDKTLDNLWEKIKKESVVDIKQNLGKETAIGDIDSAEDLQETIAIYDAAAKNTIQKLQQEKDSTKSDDSNSETKSDEQCKEHKDKGPCQEAGCKFDNRKHAGEKRFPYSETTTVKKDDGDEKTTSTCTGKDKKDCKDGWKWKDNKCKNSSIFANKKFSLSMAAAFVSFVLF</sequence>
<dbReference type="VEuPathDB" id="TriTrypDB:Tb427_000308600"/>
<keyword evidence="3" id="KW-1003">Cell membrane</keyword>
<evidence type="ECO:0000256" key="9">
    <source>
        <dbReference type="SAM" id="SignalP"/>
    </source>
</evidence>
<feature type="compositionally biased region" description="Basic and acidic residues" evidence="8">
    <location>
        <begin position="385"/>
        <end position="421"/>
    </location>
</feature>
<evidence type="ECO:0000259" key="11">
    <source>
        <dbReference type="Pfam" id="PF10659"/>
    </source>
</evidence>
<feature type="signal peptide" evidence="9">
    <location>
        <begin position="1"/>
        <end position="21"/>
    </location>
</feature>
<keyword evidence="7" id="KW-0449">Lipoprotein</keyword>
<dbReference type="VEuPathDB" id="TriTrypDB:Tb1125.5.5510"/>
<comment type="subcellular location">
    <subcellularLocation>
        <location evidence="2">Cell membrane</location>
        <topology evidence="2">Lipid-anchor</topology>
        <topology evidence="2">GPI-anchor</topology>
    </subcellularLocation>
</comment>
<reference evidence="12" key="2">
    <citation type="journal article" date="2014" name="Mol. Biochem. Parasitol.">
        <title>Capturing the variant surface glycoprotein repertoire (the VSGnome) of Trypanosoma brucei Lister 427.</title>
        <authorList>
            <person name="Cross G.A."/>
            <person name="Kim H.S."/>
            <person name="Wickstead B."/>
        </authorList>
    </citation>
    <scope>NUCLEOTIDE SEQUENCE</scope>
    <source>
        <strain evidence="12">Lister 427</strain>
    </source>
</reference>
<dbReference type="InterPro" id="IPR001812">
    <property type="entry name" value="Trypano_VSG_A_N_dom"/>
</dbReference>
<proteinExistence type="predicted"/>
<evidence type="ECO:0000256" key="6">
    <source>
        <dbReference type="ARBA" id="ARBA00023180"/>
    </source>
</evidence>
<evidence type="ECO:0000259" key="10">
    <source>
        <dbReference type="Pfam" id="PF00913"/>
    </source>
</evidence>
<name>M4T064_9TRYP</name>
<keyword evidence="9" id="KW-0732">Signal</keyword>
<evidence type="ECO:0000256" key="7">
    <source>
        <dbReference type="ARBA" id="ARBA00023288"/>
    </source>
</evidence>
<protein>
    <submittedName>
        <fullName evidence="12">Variant surface glycoprotein 494</fullName>
    </submittedName>
</protein>
<evidence type="ECO:0000256" key="5">
    <source>
        <dbReference type="ARBA" id="ARBA00023136"/>
    </source>
</evidence>
<dbReference type="Pfam" id="PF00913">
    <property type="entry name" value="Trypan_glycop"/>
    <property type="match status" value="1"/>
</dbReference>
<evidence type="ECO:0000256" key="3">
    <source>
        <dbReference type="ARBA" id="ARBA00022475"/>
    </source>
</evidence>
<evidence type="ECO:0000256" key="2">
    <source>
        <dbReference type="ARBA" id="ARBA00004609"/>
    </source>
</evidence>
<feature type="domain" description="Trypanosome variant surface glycoprotein C-terminal" evidence="11">
    <location>
        <begin position="406"/>
        <end position="496"/>
    </location>
</feature>
<evidence type="ECO:0000256" key="4">
    <source>
        <dbReference type="ARBA" id="ARBA00022622"/>
    </source>
</evidence>
<dbReference type="AlphaFoldDB" id="M4T064"/>
<feature type="domain" description="Trypanosome variant surface glycoprotein A-type N-terminal" evidence="10">
    <location>
        <begin position="10"/>
        <end position="373"/>
    </location>
</feature>
<feature type="chain" id="PRO_5004057867" evidence="9">
    <location>
        <begin position="22"/>
        <end position="498"/>
    </location>
</feature>
<dbReference type="EMBL" id="KC613625">
    <property type="protein sequence ID" value="AGH61056.1"/>
    <property type="molecule type" value="Genomic_DNA"/>
</dbReference>
<reference evidence="12" key="1">
    <citation type="submission" date="2013-02" db="EMBL/GenBank/DDBJ databases">
        <authorList>
            <person name="Cross G.A.M."/>
            <person name="Kim H.-S."/>
            <person name="Wickstead B."/>
        </authorList>
    </citation>
    <scope>NUCLEOTIDE SEQUENCE</scope>
    <source>
        <strain evidence="12">Lister 427</strain>
    </source>
</reference>
<dbReference type="GO" id="GO:0005886">
    <property type="term" value="C:plasma membrane"/>
    <property type="evidence" value="ECO:0007669"/>
    <property type="project" value="UniProtKB-SubCell"/>
</dbReference>
<evidence type="ECO:0000256" key="1">
    <source>
        <dbReference type="ARBA" id="ARBA00002523"/>
    </source>
</evidence>
<feature type="region of interest" description="Disordered" evidence="8">
    <location>
        <begin position="438"/>
        <end position="458"/>
    </location>
</feature>
<dbReference type="SUPFAM" id="SSF58087">
    <property type="entry name" value="Variant surface glycoprotein (N-terminal domain)"/>
    <property type="match status" value="1"/>
</dbReference>
<dbReference type="GO" id="GO:0042783">
    <property type="term" value="P:symbiont-mediated evasion of host immune response"/>
    <property type="evidence" value="ECO:0007669"/>
    <property type="project" value="InterPro"/>
</dbReference>
<dbReference type="VEuPathDB" id="TriTrypDB:Tb11.v5.0285"/>
<dbReference type="Gene3D" id="1.10.470.10">
    <property type="entry name" value="Variant Surface Glycoprotein, subunit A, domain 2"/>
    <property type="match status" value="1"/>
</dbReference>
<accession>M4T064</accession>
<organism evidence="12">
    <name type="scientific">Trypanosoma brucei</name>
    <dbReference type="NCBI Taxonomy" id="5691"/>
    <lineage>
        <taxon>Eukaryota</taxon>
        <taxon>Discoba</taxon>
        <taxon>Euglenozoa</taxon>
        <taxon>Kinetoplastea</taxon>
        <taxon>Metakinetoplastina</taxon>
        <taxon>Trypanosomatida</taxon>
        <taxon>Trypanosomatidae</taxon>
        <taxon>Trypanosoma</taxon>
    </lineage>
</organism>
<dbReference type="Gene3D" id="3.90.150.10">
    <property type="entry name" value="Variant Surface Glycoprotein, subunit A domain 1"/>
    <property type="match status" value="1"/>
</dbReference>
<dbReference type="GO" id="GO:0098552">
    <property type="term" value="C:side of membrane"/>
    <property type="evidence" value="ECO:0007669"/>
    <property type="project" value="UniProtKB-KW"/>
</dbReference>
<evidence type="ECO:0000313" key="12">
    <source>
        <dbReference type="EMBL" id="AGH61056.1"/>
    </source>
</evidence>
<feature type="region of interest" description="Disordered" evidence="8">
    <location>
        <begin position="384"/>
        <end position="421"/>
    </location>
</feature>
<dbReference type="Pfam" id="PF10659">
    <property type="entry name" value="Trypan_glycop_C"/>
    <property type="match status" value="1"/>
</dbReference>
<dbReference type="InterPro" id="IPR019609">
    <property type="entry name" value="Variant_surf_glycoprt_trypan_C"/>
</dbReference>
<keyword evidence="5" id="KW-0472">Membrane</keyword>
<evidence type="ECO:0000256" key="8">
    <source>
        <dbReference type="SAM" id="MobiDB-lite"/>
    </source>
</evidence>
<comment type="function">
    <text evidence="1">VSG forms a coat on the surface of the parasite. The trypanosome evades the immune response of the host by expressing a series of antigenically distinct VSGs from an estimated 1000 VSG genes.</text>
</comment>